<keyword evidence="2" id="KW-0479">Metal-binding</keyword>
<sequence>MESITKFMLYSLKQIPTEIINRVNNQEPDPCYACNTPILRQEFNRNLALILLPCGHVHHFKCVKALKSCPFPACFENIDNSGVNIINMQTIQQSNFTNIQAIQPPQTLQTNMQSPLAHNSRITDMKENIQVVPNQQNKYPQNFPANISQLKRLTGSGVDSFLEFYGLKKNGLVKDKRERLAEYIGVRLND</sequence>
<protein>
    <recommendedName>
        <fullName evidence="3">RING-type domain-containing protein</fullName>
    </recommendedName>
</protein>
<proteinExistence type="inferred from homology"/>
<comment type="caution">
    <text evidence="4">The sequence shown here is derived from an EMBL/GenBank/DDBJ whole genome shotgun (WGS) entry which is preliminary data.</text>
</comment>
<evidence type="ECO:0000256" key="1">
    <source>
        <dbReference type="ARBA" id="ARBA00005788"/>
    </source>
</evidence>
<evidence type="ECO:0000313" key="5">
    <source>
        <dbReference type="Proteomes" id="UP000265703"/>
    </source>
</evidence>
<evidence type="ECO:0000256" key="2">
    <source>
        <dbReference type="PROSITE-ProRule" id="PRU00175"/>
    </source>
</evidence>
<feature type="domain" description="RING-type" evidence="3">
    <location>
        <begin position="31"/>
        <end position="70"/>
    </location>
</feature>
<comment type="similarity">
    <text evidence="1">Belongs to the UPF0612 family.</text>
</comment>
<evidence type="ECO:0000259" key="3">
    <source>
        <dbReference type="PROSITE" id="PS50089"/>
    </source>
</evidence>
<dbReference type="InterPro" id="IPR013902">
    <property type="entry name" value="Mug135-like_C"/>
</dbReference>
<dbReference type="InterPro" id="IPR001841">
    <property type="entry name" value="Znf_RING"/>
</dbReference>
<dbReference type="OrthoDB" id="2430292at2759"/>
<evidence type="ECO:0000313" key="4">
    <source>
        <dbReference type="EMBL" id="RIA94557.1"/>
    </source>
</evidence>
<organism evidence="4 5">
    <name type="scientific">Glomus cerebriforme</name>
    <dbReference type="NCBI Taxonomy" id="658196"/>
    <lineage>
        <taxon>Eukaryota</taxon>
        <taxon>Fungi</taxon>
        <taxon>Fungi incertae sedis</taxon>
        <taxon>Mucoromycota</taxon>
        <taxon>Glomeromycotina</taxon>
        <taxon>Glomeromycetes</taxon>
        <taxon>Glomerales</taxon>
        <taxon>Glomeraceae</taxon>
        <taxon>Glomus</taxon>
    </lineage>
</organism>
<reference evidence="4 5" key="1">
    <citation type="submission" date="2018-06" db="EMBL/GenBank/DDBJ databases">
        <title>Comparative genomics reveals the genomic features of Rhizophagus irregularis, R. cerebriforme, R. diaphanum and Gigaspora rosea, and their symbiotic lifestyle signature.</title>
        <authorList>
            <person name="Morin E."/>
            <person name="San Clemente H."/>
            <person name="Chen E.C.H."/>
            <person name="De La Providencia I."/>
            <person name="Hainaut M."/>
            <person name="Kuo A."/>
            <person name="Kohler A."/>
            <person name="Murat C."/>
            <person name="Tang N."/>
            <person name="Roy S."/>
            <person name="Loubradou J."/>
            <person name="Henrissat B."/>
            <person name="Grigoriev I.V."/>
            <person name="Corradi N."/>
            <person name="Roux C."/>
            <person name="Martin F.M."/>
        </authorList>
    </citation>
    <scope>NUCLEOTIDE SEQUENCE [LARGE SCALE GENOMIC DNA]</scope>
    <source>
        <strain evidence="4 5">DAOM 227022</strain>
    </source>
</reference>
<dbReference type="SUPFAM" id="SSF57850">
    <property type="entry name" value="RING/U-box"/>
    <property type="match status" value="1"/>
</dbReference>
<gene>
    <name evidence="4" type="ORF">C1645_551378</name>
</gene>
<dbReference type="Proteomes" id="UP000265703">
    <property type="component" value="Unassembled WGS sequence"/>
</dbReference>
<dbReference type="AlphaFoldDB" id="A0A397TE03"/>
<keyword evidence="2" id="KW-0862">Zinc</keyword>
<dbReference type="EMBL" id="QKYT01000078">
    <property type="protein sequence ID" value="RIA94557.1"/>
    <property type="molecule type" value="Genomic_DNA"/>
</dbReference>
<keyword evidence="5" id="KW-1185">Reference proteome</keyword>
<accession>A0A397TE03</accession>
<dbReference type="STRING" id="658196.A0A397TE03"/>
<dbReference type="GO" id="GO:0008270">
    <property type="term" value="F:zinc ion binding"/>
    <property type="evidence" value="ECO:0007669"/>
    <property type="project" value="UniProtKB-KW"/>
</dbReference>
<dbReference type="Pfam" id="PF08593">
    <property type="entry name" value="Mug135_C"/>
    <property type="match status" value="1"/>
</dbReference>
<name>A0A397TE03_9GLOM</name>
<dbReference type="PROSITE" id="PS50089">
    <property type="entry name" value="ZF_RING_2"/>
    <property type="match status" value="1"/>
</dbReference>
<keyword evidence="2" id="KW-0863">Zinc-finger</keyword>